<evidence type="ECO:0000256" key="1">
    <source>
        <dbReference type="SAM" id="MobiDB-lite"/>
    </source>
</evidence>
<protein>
    <submittedName>
        <fullName evidence="2">Uncharacterized protein</fullName>
    </submittedName>
</protein>
<proteinExistence type="predicted"/>
<reference evidence="3" key="1">
    <citation type="journal article" date="2019" name="Int. J. Syst. Evol. Microbiol.">
        <title>The Global Catalogue of Microorganisms (GCM) 10K type strain sequencing project: providing services to taxonomists for standard genome sequencing and annotation.</title>
        <authorList>
            <consortium name="The Broad Institute Genomics Platform"/>
            <consortium name="The Broad Institute Genome Sequencing Center for Infectious Disease"/>
            <person name="Wu L."/>
            <person name="Ma J."/>
        </authorList>
    </citation>
    <scope>NUCLEOTIDE SEQUENCE [LARGE SCALE GENOMIC DNA]</scope>
    <source>
        <strain evidence="3">JCM 3053</strain>
    </source>
</reference>
<accession>A0ABP5QGK4</accession>
<organism evidence="2 3">
    <name type="scientific">Streptomyces indiaensis</name>
    <dbReference type="NCBI Taxonomy" id="284033"/>
    <lineage>
        <taxon>Bacteria</taxon>
        <taxon>Bacillati</taxon>
        <taxon>Actinomycetota</taxon>
        <taxon>Actinomycetes</taxon>
        <taxon>Kitasatosporales</taxon>
        <taxon>Streptomycetaceae</taxon>
        <taxon>Streptomyces</taxon>
    </lineage>
</organism>
<evidence type="ECO:0000313" key="3">
    <source>
        <dbReference type="Proteomes" id="UP001501474"/>
    </source>
</evidence>
<dbReference type="Proteomes" id="UP001501474">
    <property type="component" value="Unassembled WGS sequence"/>
</dbReference>
<comment type="caution">
    <text evidence="2">The sequence shown here is derived from an EMBL/GenBank/DDBJ whole genome shotgun (WGS) entry which is preliminary data.</text>
</comment>
<keyword evidence="3" id="KW-1185">Reference proteome</keyword>
<gene>
    <name evidence="2" type="ORF">GCM10010104_32610</name>
</gene>
<dbReference type="EMBL" id="BAAART010000067">
    <property type="protein sequence ID" value="GAA2235322.1"/>
    <property type="molecule type" value="Genomic_DNA"/>
</dbReference>
<feature type="region of interest" description="Disordered" evidence="1">
    <location>
        <begin position="171"/>
        <end position="191"/>
    </location>
</feature>
<feature type="region of interest" description="Disordered" evidence="1">
    <location>
        <begin position="1"/>
        <end position="31"/>
    </location>
</feature>
<name>A0ABP5QGK4_9ACTN</name>
<sequence>MAFRFHRQVVGRDAGRQGREGQGGQQQARVGQALVVETEQRVADSRESVEGEFGRCEVQVGVALEEAGADGGEPEVDVEAAASRRDEQRRALRADGEAQRRVVGADREVDRGARPAGDLLDLVPELRTWEGARLQLQVGDVQFAAGPLRLGDPVTPVGAARRVGGHAPRAHRVAQTPGGQAGLRQPAVPDQLDDDAFDAREAGERARRECVEVGGDEVREGRQPGVVPVGQVTGVHPEVVLEELVVLVLAQRLVPALGEERVDEVLDVDPVPDVGELVPLVRYGGRLGGREGRHVPAVDRFRDDREALGQAVRLCREQLVLVVDALGEAQLVPVEEGAGVHLAGGQVLEEQPRVGLDAVEGAVLGDQVRHPRRTAAVVHPDPLHRAHREVDLACAVRGEQQFHGTGGEFVVAVEEHQERRPRDL</sequence>
<evidence type="ECO:0000313" key="2">
    <source>
        <dbReference type="EMBL" id="GAA2235322.1"/>
    </source>
</evidence>